<evidence type="ECO:0000313" key="2">
    <source>
        <dbReference type="Proteomes" id="UP000186914"/>
    </source>
</evidence>
<sequence>MDGPHCDERCSVSYPNWAMSTAYNPSDGLIYCLGGGTSVAWEKAHPTDATDFGARGDPVGGFDCRRIWTFNPVTDTVANQRLALMPAAKRWPVAARVVVNGQACIHAIGGWRGNIGPASSNYRYNTVTKTVSTLRATPRAGYYAGRNNPVINNQIYLTYQIVGTSYPGSYLRNTVRYNPSTNTYTTLSQAPAPIRTGSGSGVIGNTLYIAGVTPNKALIDTSVSQIRMRSRHNRRSGSPE</sequence>
<proteinExistence type="predicted"/>
<evidence type="ECO:0000313" key="1">
    <source>
        <dbReference type="EMBL" id="SIR97447.1"/>
    </source>
</evidence>
<dbReference type="InterPro" id="IPR015915">
    <property type="entry name" value="Kelch-typ_b-propeller"/>
</dbReference>
<dbReference type="AlphaFoldDB" id="A0A1N7FAT5"/>
<name>A0A1N7FAT5_9EURY</name>
<gene>
    <name evidence="1" type="ORF">SAMN05421858_4890</name>
</gene>
<dbReference type="Gene3D" id="2.120.10.80">
    <property type="entry name" value="Kelch-type beta propeller"/>
    <property type="match status" value="1"/>
</dbReference>
<dbReference type="Proteomes" id="UP000186914">
    <property type="component" value="Unassembled WGS sequence"/>
</dbReference>
<reference evidence="2" key="1">
    <citation type="submission" date="2017-01" db="EMBL/GenBank/DDBJ databases">
        <authorList>
            <person name="Varghese N."/>
            <person name="Submissions S."/>
        </authorList>
    </citation>
    <scope>NUCLEOTIDE SEQUENCE [LARGE SCALE GENOMIC DNA]</scope>
    <source>
        <strain evidence="2">CGMCC 1.7737</strain>
    </source>
</reference>
<dbReference type="SUPFAM" id="SSF117281">
    <property type="entry name" value="Kelch motif"/>
    <property type="match status" value="1"/>
</dbReference>
<keyword evidence="2" id="KW-1185">Reference proteome</keyword>
<accession>A0A1N7FAT5</accession>
<dbReference type="EMBL" id="FTNO01000008">
    <property type="protein sequence ID" value="SIR97447.1"/>
    <property type="molecule type" value="Genomic_DNA"/>
</dbReference>
<protein>
    <recommendedName>
        <fullName evidence="3">Kelch motif-containing protein</fullName>
    </recommendedName>
</protein>
<evidence type="ECO:0008006" key="3">
    <source>
        <dbReference type="Google" id="ProtNLM"/>
    </source>
</evidence>
<organism evidence="1 2">
    <name type="scientific">Haladaptatus litoreus</name>
    <dbReference type="NCBI Taxonomy" id="553468"/>
    <lineage>
        <taxon>Archaea</taxon>
        <taxon>Methanobacteriati</taxon>
        <taxon>Methanobacteriota</taxon>
        <taxon>Stenosarchaea group</taxon>
        <taxon>Halobacteria</taxon>
        <taxon>Halobacteriales</taxon>
        <taxon>Haladaptataceae</taxon>
        <taxon>Haladaptatus</taxon>
    </lineage>
</organism>